<name>A0ABP9S3N8_9ACTN</name>
<protein>
    <submittedName>
        <fullName evidence="3">Low temperature requirement protein A</fullName>
    </submittedName>
</protein>
<dbReference type="Proteomes" id="UP001501570">
    <property type="component" value="Unassembled WGS sequence"/>
</dbReference>
<organism evidence="3 4">
    <name type="scientific">Rugosimonospora acidiphila</name>
    <dbReference type="NCBI Taxonomy" id="556531"/>
    <lineage>
        <taxon>Bacteria</taxon>
        <taxon>Bacillati</taxon>
        <taxon>Actinomycetota</taxon>
        <taxon>Actinomycetes</taxon>
        <taxon>Micromonosporales</taxon>
        <taxon>Micromonosporaceae</taxon>
        <taxon>Rugosimonospora</taxon>
    </lineage>
</organism>
<dbReference type="Pfam" id="PF06772">
    <property type="entry name" value="LtrA"/>
    <property type="match status" value="1"/>
</dbReference>
<feature type="transmembrane region" description="Helical" evidence="2">
    <location>
        <begin position="321"/>
        <end position="340"/>
    </location>
</feature>
<keyword evidence="2" id="KW-1133">Transmembrane helix</keyword>
<evidence type="ECO:0000256" key="2">
    <source>
        <dbReference type="SAM" id="Phobius"/>
    </source>
</evidence>
<feature type="transmembrane region" description="Helical" evidence="2">
    <location>
        <begin position="121"/>
        <end position="141"/>
    </location>
</feature>
<dbReference type="InterPro" id="IPR010640">
    <property type="entry name" value="Low_temperature_requirement_A"/>
</dbReference>
<keyword evidence="2" id="KW-0812">Transmembrane</keyword>
<keyword evidence="2" id="KW-0472">Membrane</keyword>
<accession>A0ABP9S3N8</accession>
<dbReference type="PANTHER" id="PTHR36840:SF1">
    <property type="entry name" value="BLL5714 PROTEIN"/>
    <property type="match status" value="1"/>
</dbReference>
<feature type="transmembrane region" description="Helical" evidence="2">
    <location>
        <begin position="247"/>
        <end position="265"/>
    </location>
</feature>
<feature type="transmembrane region" description="Helical" evidence="2">
    <location>
        <begin position="352"/>
        <end position="369"/>
    </location>
</feature>
<keyword evidence="4" id="KW-1185">Reference proteome</keyword>
<evidence type="ECO:0000313" key="3">
    <source>
        <dbReference type="EMBL" id="GAA5190115.1"/>
    </source>
</evidence>
<sequence length="414" mass="44118">MGMPPGGTGEGTGRGGPEFAPLRSREQPLRANFLELFFDLAYIFAFAQLSAYLDAHLDWAGAGRTLVLLLPLWWVWTLTSWAADMFDPDRVAIQGLILLAMTGVLVMAVAVPHAYGSTRAVFAGVYTATQIGTTGYLGLVTRHFTLRRPAGRALLWNSATTLPWLAGIFYSGTAGELLWAFGSAAAYAALRLRWPTPGLGRTPLAEFRLAGEHVSERYRQFLVIALGETILTSGLELSHRGFDAARTVAFLNAFAVTVLVARIYIYRAGELLESAIKQSPEPAQPGQAAAFSHLVMAAGVVIIAAGDDVGIAHPLGHARPAWVAVILAGPALFLAGRALLDYTVFARVSWTRVIGLAALAAASPALLAAPPLASALSATAALTGIVAGNAVTWRRKHQPRAREALIPYSNDTKR</sequence>
<proteinExistence type="predicted"/>
<evidence type="ECO:0000313" key="4">
    <source>
        <dbReference type="Proteomes" id="UP001501570"/>
    </source>
</evidence>
<evidence type="ECO:0000256" key="1">
    <source>
        <dbReference type="SAM" id="MobiDB-lite"/>
    </source>
</evidence>
<feature type="transmembrane region" description="Helical" evidence="2">
    <location>
        <begin position="286"/>
        <end position="306"/>
    </location>
</feature>
<comment type="caution">
    <text evidence="3">The sequence shown here is derived from an EMBL/GenBank/DDBJ whole genome shotgun (WGS) entry which is preliminary data.</text>
</comment>
<dbReference type="EMBL" id="BAABJQ010000013">
    <property type="protein sequence ID" value="GAA5190115.1"/>
    <property type="molecule type" value="Genomic_DNA"/>
</dbReference>
<feature type="transmembrane region" description="Helical" evidence="2">
    <location>
        <begin position="65"/>
        <end position="83"/>
    </location>
</feature>
<reference evidence="4" key="1">
    <citation type="journal article" date="2019" name="Int. J. Syst. Evol. Microbiol.">
        <title>The Global Catalogue of Microorganisms (GCM) 10K type strain sequencing project: providing services to taxonomists for standard genome sequencing and annotation.</title>
        <authorList>
            <consortium name="The Broad Institute Genomics Platform"/>
            <consortium name="The Broad Institute Genome Sequencing Center for Infectious Disease"/>
            <person name="Wu L."/>
            <person name="Ma J."/>
        </authorList>
    </citation>
    <scope>NUCLEOTIDE SEQUENCE [LARGE SCALE GENOMIC DNA]</scope>
    <source>
        <strain evidence="4">JCM 18304</strain>
    </source>
</reference>
<feature type="compositionally biased region" description="Gly residues" evidence="1">
    <location>
        <begin position="1"/>
        <end position="16"/>
    </location>
</feature>
<dbReference type="PANTHER" id="PTHR36840">
    <property type="entry name" value="BLL5714 PROTEIN"/>
    <property type="match status" value="1"/>
</dbReference>
<feature type="transmembrane region" description="Helical" evidence="2">
    <location>
        <begin position="153"/>
        <end position="171"/>
    </location>
</feature>
<gene>
    <name evidence="3" type="ORF">GCM10023322_44470</name>
</gene>
<feature type="region of interest" description="Disordered" evidence="1">
    <location>
        <begin position="1"/>
        <end position="21"/>
    </location>
</feature>
<dbReference type="RefSeq" id="WP_345632438.1">
    <property type="nucleotide sequence ID" value="NZ_BAABJQ010000013.1"/>
</dbReference>
<feature type="transmembrane region" description="Helical" evidence="2">
    <location>
        <begin position="375"/>
        <end position="393"/>
    </location>
</feature>
<feature type="transmembrane region" description="Helical" evidence="2">
    <location>
        <begin position="95"/>
        <end position="115"/>
    </location>
</feature>